<dbReference type="Pfam" id="PF23562">
    <property type="entry name" value="AMP-binding_C_3"/>
    <property type="match status" value="1"/>
</dbReference>
<name>A0A4P8IXH6_9BURK</name>
<dbReference type="SUPFAM" id="SSF56801">
    <property type="entry name" value="Acetyl-CoA synthetase-like"/>
    <property type="match status" value="1"/>
</dbReference>
<evidence type="ECO:0000259" key="1">
    <source>
        <dbReference type="Pfam" id="PF00501"/>
    </source>
</evidence>
<dbReference type="InterPro" id="IPR000873">
    <property type="entry name" value="AMP-dep_synth/lig_dom"/>
</dbReference>
<feature type="domain" description="AMP-dependent synthetase/ligase" evidence="1">
    <location>
        <begin position="46"/>
        <end position="430"/>
    </location>
</feature>
<sequence length="618" mass="66113">MPAHPYRRVDFGVGPLEVTENRDGTLRVRSTTPLGAFPARVIDLLFEHAAVAPERTFIARRGADGQWQRVSYEQAARAARGIGEALLSRGLSAERPVAILSGNSIEHALVALGCLCAGVPYAPVSPAYSLLDKSYGKLRHILSLLTPGLVFADDGGRFAAAIVEAVPAGVEVVIADAPLAERESTPLAALLATQPTGRIDAARSATDADTIVKFLCTSGSTKMPKAVINTNRMWASNLVMETAAWPFLADEPPVFLDWLPWHHTFGGNQNFGLTLFHGGSLYIDDGKPTADGIATTLANLREISPTVYFNVPKGWEDIARALEDDAVLRESFYRRLRMQFYAGAALEQPVWDRLHASAVAHCGERIVMNTGLGMTETAPSALMVVETDVMAGQIGVPLPGMELKLVPVGDGASRKLEVRYRGPNVTPGYWRAPEQSAEAFDEEGFFRSGDAVRWLDASQPNRGFAFDGRVAEDFKLSTGTWVSVGPLRQRVIAAGSPYVADVIVTGHDRDEIGVLIVPNLAACRALASLPDASAVEVLAHPSVAEAFQTMLDTLHAGGTGSANRVARAALLDPPPSLATGEVTDKGSINQRAVLTQRAATVDALHRGGGALTVWLPRR</sequence>
<dbReference type="KEGG" id="tvl:FAZ95_34495"/>
<dbReference type="Proteomes" id="UP000298656">
    <property type="component" value="Chromosome 2"/>
</dbReference>
<gene>
    <name evidence="2" type="ORF">FAZ95_34495</name>
</gene>
<evidence type="ECO:0000313" key="3">
    <source>
        <dbReference type="Proteomes" id="UP000298656"/>
    </source>
</evidence>
<keyword evidence="3" id="KW-1185">Reference proteome</keyword>
<evidence type="ECO:0000313" key="2">
    <source>
        <dbReference type="EMBL" id="QCP54098.1"/>
    </source>
</evidence>
<dbReference type="Pfam" id="PF00501">
    <property type="entry name" value="AMP-binding"/>
    <property type="match status" value="1"/>
</dbReference>
<accession>A0A4P8IXH6</accession>
<dbReference type="PANTHER" id="PTHR24096:SF420">
    <property type="entry name" value="LONG-CHAIN-FATTY-ACID--COA LIGASE-RELATED"/>
    <property type="match status" value="1"/>
</dbReference>
<dbReference type="GO" id="GO:0016405">
    <property type="term" value="F:CoA-ligase activity"/>
    <property type="evidence" value="ECO:0007669"/>
    <property type="project" value="TreeGrafter"/>
</dbReference>
<reference evidence="2 3" key="1">
    <citation type="submission" date="2019-05" db="EMBL/GenBank/DDBJ databases">
        <title>Burkholderia sp. DHOD12, isolated from subtropical forest soil.</title>
        <authorList>
            <person name="Gao Z.-H."/>
            <person name="Qiu L.-H."/>
        </authorList>
    </citation>
    <scope>NUCLEOTIDE SEQUENCE [LARGE SCALE GENOMIC DNA]</scope>
    <source>
        <strain evidence="2 3">DHOD12</strain>
    </source>
</reference>
<dbReference type="InterPro" id="IPR042099">
    <property type="entry name" value="ANL_N_sf"/>
</dbReference>
<dbReference type="PANTHER" id="PTHR24096">
    <property type="entry name" value="LONG-CHAIN-FATTY-ACID--COA LIGASE"/>
    <property type="match status" value="1"/>
</dbReference>
<dbReference type="EMBL" id="CP040078">
    <property type="protein sequence ID" value="QCP54098.1"/>
    <property type="molecule type" value="Genomic_DNA"/>
</dbReference>
<proteinExistence type="predicted"/>
<dbReference type="RefSeq" id="WP_137336866.1">
    <property type="nucleotide sequence ID" value="NZ_CP040078.1"/>
</dbReference>
<dbReference type="OrthoDB" id="9766486at2"/>
<dbReference type="Gene3D" id="3.40.50.12780">
    <property type="entry name" value="N-terminal domain of ligase-like"/>
    <property type="match status" value="1"/>
</dbReference>
<organism evidence="2 3">
    <name type="scientific">Trinickia violacea</name>
    <dbReference type="NCBI Taxonomy" id="2571746"/>
    <lineage>
        <taxon>Bacteria</taxon>
        <taxon>Pseudomonadati</taxon>
        <taxon>Pseudomonadota</taxon>
        <taxon>Betaproteobacteria</taxon>
        <taxon>Burkholderiales</taxon>
        <taxon>Burkholderiaceae</taxon>
        <taxon>Trinickia</taxon>
    </lineage>
</organism>
<protein>
    <submittedName>
        <fullName evidence="2">Feruloyl-CoA synthase</fullName>
    </submittedName>
</protein>
<dbReference type="AlphaFoldDB" id="A0A4P8IXH6"/>